<dbReference type="WBParaSite" id="ACRNAN_scaffold1687.g29949.t1">
    <property type="protein sequence ID" value="ACRNAN_scaffold1687.g29949.t1"/>
    <property type="gene ID" value="ACRNAN_scaffold1687.g29949"/>
</dbReference>
<keyword evidence="2" id="KW-1185">Reference proteome</keyword>
<dbReference type="AlphaFoldDB" id="A0A914CZU8"/>
<evidence type="ECO:0000313" key="3">
    <source>
        <dbReference type="WBParaSite" id="ACRNAN_scaffold1687.g29949.t1"/>
    </source>
</evidence>
<feature type="region of interest" description="Disordered" evidence="1">
    <location>
        <begin position="1"/>
        <end position="26"/>
    </location>
</feature>
<protein>
    <submittedName>
        <fullName evidence="3">Uncharacterized protein</fullName>
    </submittedName>
</protein>
<evidence type="ECO:0000256" key="1">
    <source>
        <dbReference type="SAM" id="MobiDB-lite"/>
    </source>
</evidence>
<organism evidence="2 3">
    <name type="scientific">Acrobeloides nanus</name>
    <dbReference type="NCBI Taxonomy" id="290746"/>
    <lineage>
        <taxon>Eukaryota</taxon>
        <taxon>Metazoa</taxon>
        <taxon>Ecdysozoa</taxon>
        <taxon>Nematoda</taxon>
        <taxon>Chromadorea</taxon>
        <taxon>Rhabditida</taxon>
        <taxon>Tylenchina</taxon>
        <taxon>Cephalobomorpha</taxon>
        <taxon>Cephaloboidea</taxon>
        <taxon>Cephalobidae</taxon>
        <taxon>Acrobeloides</taxon>
    </lineage>
</organism>
<accession>A0A914CZU8</accession>
<dbReference type="Proteomes" id="UP000887540">
    <property type="component" value="Unplaced"/>
</dbReference>
<sequence length="104" mass="12399">MPRKMMNRPITLSEAKRVKMPQKMMNRPMTLSEAKRMKMPRKMVNQPMTLSEAKRMKMFSSMPRQQLTSQNHTNQAQKQWREYQQCLAKCKQQKSRVKIVAISL</sequence>
<evidence type="ECO:0000313" key="2">
    <source>
        <dbReference type="Proteomes" id="UP000887540"/>
    </source>
</evidence>
<proteinExistence type="predicted"/>
<reference evidence="3" key="1">
    <citation type="submission" date="2022-11" db="UniProtKB">
        <authorList>
            <consortium name="WormBaseParasite"/>
        </authorList>
    </citation>
    <scope>IDENTIFICATION</scope>
</reference>
<name>A0A914CZU8_9BILA</name>